<feature type="domain" description="BLUF" evidence="2">
    <location>
        <begin position="2"/>
        <end position="99"/>
    </location>
</feature>
<evidence type="ECO:0000313" key="4">
    <source>
        <dbReference type="Proteomes" id="UP000216446"/>
    </source>
</evidence>
<dbReference type="InterPro" id="IPR036046">
    <property type="entry name" value="Acylphosphatase-like_dom_sf"/>
</dbReference>
<gene>
    <name evidence="3" type="ORF">BSZ36_13815</name>
</gene>
<accession>A0A259U2D2</accession>
<dbReference type="SUPFAM" id="SSF54975">
    <property type="entry name" value="Acylphosphatase/BLUF domain-like"/>
    <property type="match status" value="1"/>
</dbReference>
<dbReference type="Gene3D" id="3.30.70.100">
    <property type="match status" value="1"/>
</dbReference>
<dbReference type="Proteomes" id="UP000216446">
    <property type="component" value="Unassembled WGS sequence"/>
</dbReference>
<organism evidence="3 4">
    <name type="scientific">Rubricoccus marinus</name>
    <dbReference type="NCBI Taxonomy" id="716817"/>
    <lineage>
        <taxon>Bacteria</taxon>
        <taxon>Pseudomonadati</taxon>
        <taxon>Rhodothermota</taxon>
        <taxon>Rhodothermia</taxon>
        <taxon>Rhodothermales</taxon>
        <taxon>Rubricoccaceae</taxon>
        <taxon>Rubricoccus</taxon>
    </lineage>
</organism>
<keyword evidence="4" id="KW-1185">Reference proteome</keyword>
<evidence type="ECO:0000259" key="2">
    <source>
        <dbReference type="PROSITE" id="PS50925"/>
    </source>
</evidence>
<dbReference type="Pfam" id="PF04940">
    <property type="entry name" value="BLUF"/>
    <property type="match status" value="1"/>
</dbReference>
<evidence type="ECO:0000313" key="3">
    <source>
        <dbReference type="EMBL" id="OZC03964.1"/>
    </source>
</evidence>
<dbReference type="InParanoid" id="A0A259U2D2"/>
<sequence>MVYAALYASRPIQPMSEEDLAEILAVSRRKNAERGITGRLVYAATEGEVGLFAQWIEGEDWRVRELLYFSILCDARHAFVGRPFEGPIERRQFPSWTMEFERLGSEEIVSAEIDSLVARAHTIRPQAKRKMRMSPEATRRRHAPTG</sequence>
<dbReference type="EMBL" id="MQWB01000001">
    <property type="protein sequence ID" value="OZC03964.1"/>
    <property type="molecule type" value="Genomic_DNA"/>
</dbReference>
<protein>
    <recommendedName>
        <fullName evidence="2">BLUF domain-containing protein</fullName>
    </recommendedName>
</protein>
<comment type="caution">
    <text evidence="3">The sequence shown here is derived from an EMBL/GenBank/DDBJ whole genome shotgun (WGS) entry which is preliminary data.</text>
</comment>
<dbReference type="GO" id="GO:0009882">
    <property type="term" value="F:blue light photoreceptor activity"/>
    <property type="evidence" value="ECO:0007669"/>
    <property type="project" value="InterPro"/>
</dbReference>
<proteinExistence type="predicted"/>
<dbReference type="RefSeq" id="WP_342760087.1">
    <property type="nucleotide sequence ID" value="NZ_MQWB01000001.1"/>
</dbReference>
<evidence type="ECO:0000256" key="1">
    <source>
        <dbReference type="SAM" id="MobiDB-lite"/>
    </source>
</evidence>
<dbReference type="PROSITE" id="PS50925">
    <property type="entry name" value="BLUF"/>
    <property type="match status" value="1"/>
</dbReference>
<dbReference type="AlphaFoldDB" id="A0A259U2D2"/>
<name>A0A259U2D2_9BACT</name>
<dbReference type="SMART" id="SM01034">
    <property type="entry name" value="BLUF"/>
    <property type="match status" value="1"/>
</dbReference>
<dbReference type="InterPro" id="IPR007024">
    <property type="entry name" value="BLUF_domain"/>
</dbReference>
<feature type="region of interest" description="Disordered" evidence="1">
    <location>
        <begin position="127"/>
        <end position="146"/>
    </location>
</feature>
<dbReference type="GO" id="GO:0071949">
    <property type="term" value="F:FAD binding"/>
    <property type="evidence" value="ECO:0007669"/>
    <property type="project" value="InterPro"/>
</dbReference>
<reference evidence="3 4" key="1">
    <citation type="submission" date="2016-11" db="EMBL/GenBank/DDBJ databases">
        <title>Study of marine rhodopsin-containing bacteria.</title>
        <authorList>
            <person name="Yoshizawa S."/>
            <person name="Kumagai Y."/>
            <person name="Kogure K."/>
        </authorList>
    </citation>
    <scope>NUCLEOTIDE SEQUENCE [LARGE SCALE GENOMIC DNA]</scope>
    <source>
        <strain evidence="3 4">SG-29</strain>
    </source>
</reference>